<dbReference type="EMBL" id="OX459948">
    <property type="protein sequence ID" value="CAI9155320.1"/>
    <property type="molecule type" value="Genomic_DNA"/>
</dbReference>
<organism evidence="2 3">
    <name type="scientific">Rangifer tarandus platyrhynchus</name>
    <name type="common">Svalbard reindeer</name>
    <dbReference type="NCBI Taxonomy" id="3082113"/>
    <lineage>
        <taxon>Eukaryota</taxon>
        <taxon>Metazoa</taxon>
        <taxon>Chordata</taxon>
        <taxon>Craniata</taxon>
        <taxon>Vertebrata</taxon>
        <taxon>Euteleostomi</taxon>
        <taxon>Mammalia</taxon>
        <taxon>Eutheria</taxon>
        <taxon>Laurasiatheria</taxon>
        <taxon>Artiodactyla</taxon>
        <taxon>Ruminantia</taxon>
        <taxon>Pecora</taxon>
        <taxon>Cervidae</taxon>
        <taxon>Odocoileinae</taxon>
        <taxon>Rangifer</taxon>
    </lineage>
</organism>
<feature type="region of interest" description="Disordered" evidence="1">
    <location>
        <begin position="21"/>
        <end position="76"/>
    </location>
</feature>
<sequence>MGLSWWMWSWGRGALRPKAAGPTALPQLFPTSGTKLDGGGPGPDRANGRMCRRAERRRGDALPSHATWKNVSPSGV</sequence>
<evidence type="ECO:0008006" key="4">
    <source>
        <dbReference type="Google" id="ProtNLM"/>
    </source>
</evidence>
<accession>A0ABN8Y142</accession>
<keyword evidence="3" id="KW-1185">Reference proteome</keyword>
<evidence type="ECO:0000256" key="1">
    <source>
        <dbReference type="SAM" id="MobiDB-lite"/>
    </source>
</evidence>
<reference evidence="2" key="1">
    <citation type="submission" date="2023-04" db="EMBL/GenBank/DDBJ databases">
        <authorList>
            <consortium name="ELIXIR-Norway"/>
        </authorList>
    </citation>
    <scope>NUCLEOTIDE SEQUENCE [LARGE SCALE GENOMIC DNA]</scope>
</reference>
<evidence type="ECO:0000313" key="3">
    <source>
        <dbReference type="Proteomes" id="UP001176941"/>
    </source>
</evidence>
<gene>
    <name evidence="2" type="ORF">MRATA1EN1_LOCUS4282</name>
</gene>
<protein>
    <recommendedName>
        <fullName evidence="4">Secreted protein</fullName>
    </recommendedName>
</protein>
<feature type="compositionally biased region" description="Polar residues" evidence="1">
    <location>
        <begin position="67"/>
        <end position="76"/>
    </location>
</feature>
<dbReference type="Proteomes" id="UP001176941">
    <property type="component" value="Chromosome 12"/>
</dbReference>
<evidence type="ECO:0000313" key="2">
    <source>
        <dbReference type="EMBL" id="CAI9155320.1"/>
    </source>
</evidence>
<name>A0ABN8Y142_RANTA</name>
<proteinExistence type="predicted"/>